<dbReference type="GO" id="GO:0005856">
    <property type="term" value="C:cytoskeleton"/>
    <property type="evidence" value="ECO:0007669"/>
    <property type="project" value="UniProtKB-SubCell"/>
</dbReference>
<dbReference type="FunFam" id="1.20.5.520:FF:000001">
    <property type="entry name" value="Thymosin beta"/>
    <property type="match status" value="1"/>
</dbReference>
<feature type="region of interest" description="Disordered" evidence="5">
    <location>
        <begin position="62"/>
        <end position="86"/>
    </location>
</feature>
<dbReference type="PANTHER" id="PTHR20940">
    <property type="entry name" value="TETRA THYMOSIN"/>
    <property type="match status" value="1"/>
</dbReference>
<evidence type="ECO:0000256" key="1">
    <source>
        <dbReference type="ARBA" id="ARBA00004245"/>
    </source>
</evidence>
<keyword evidence="4" id="KW-0206">Cytoskeleton</keyword>
<dbReference type="AlphaFoldDB" id="A0AAQ4EKJ7"/>
<keyword evidence="7" id="KW-1185">Reference proteome</keyword>
<protein>
    <submittedName>
        <fullName evidence="6">Uncharacterized protein</fullName>
    </submittedName>
</protein>
<evidence type="ECO:0000256" key="2">
    <source>
        <dbReference type="ARBA" id="ARBA00009511"/>
    </source>
</evidence>
<gene>
    <name evidence="6" type="ORF">V5799_031379</name>
</gene>
<dbReference type="GO" id="GO:0003785">
    <property type="term" value="F:actin monomer binding"/>
    <property type="evidence" value="ECO:0007669"/>
    <property type="project" value="InterPro"/>
</dbReference>
<name>A0AAQ4EKJ7_AMBAM</name>
<keyword evidence="3" id="KW-0963">Cytoplasm</keyword>
<comment type="caution">
    <text evidence="6">The sequence shown here is derived from an EMBL/GenBank/DDBJ whole genome shotgun (WGS) entry which is preliminary data.</text>
</comment>
<dbReference type="GO" id="GO:0005829">
    <property type="term" value="C:cytosol"/>
    <property type="evidence" value="ECO:0007669"/>
    <property type="project" value="TreeGrafter"/>
</dbReference>
<evidence type="ECO:0000256" key="5">
    <source>
        <dbReference type="SAM" id="MobiDB-lite"/>
    </source>
</evidence>
<evidence type="ECO:0000313" key="7">
    <source>
        <dbReference type="Proteomes" id="UP001321473"/>
    </source>
</evidence>
<proteinExistence type="inferred from homology"/>
<dbReference type="InterPro" id="IPR001152">
    <property type="entry name" value="Beta-thymosin"/>
</dbReference>
<feature type="compositionally biased region" description="Polar residues" evidence="5">
    <location>
        <begin position="66"/>
        <end position="86"/>
    </location>
</feature>
<dbReference type="InterPro" id="IPR038386">
    <property type="entry name" value="Beta-thymosin_sf"/>
</dbReference>
<feature type="region of interest" description="Disordered" evidence="5">
    <location>
        <begin position="146"/>
        <end position="176"/>
    </location>
</feature>
<dbReference type="SMART" id="SM00152">
    <property type="entry name" value="THY"/>
    <property type="match status" value="2"/>
</dbReference>
<evidence type="ECO:0000256" key="4">
    <source>
        <dbReference type="ARBA" id="ARBA00023212"/>
    </source>
</evidence>
<comment type="similarity">
    <text evidence="2">Belongs to the thymosin beta family.</text>
</comment>
<dbReference type="Gene3D" id="1.20.5.520">
    <property type="entry name" value="Single helix bin"/>
    <property type="match status" value="2"/>
</dbReference>
<dbReference type="PANTHER" id="PTHR20940:SF1">
    <property type="entry name" value="CIBOULOT, ISOFORM A"/>
    <property type="match status" value="1"/>
</dbReference>
<reference evidence="6 7" key="1">
    <citation type="journal article" date="2023" name="Arcadia Sci">
        <title>De novo assembly of a long-read Amblyomma americanum tick genome.</title>
        <authorList>
            <person name="Chou S."/>
            <person name="Poskanzer K.E."/>
            <person name="Rollins M."/>
            <person name="Thuy-Boun P.S."/>
        </authorList>
    </citation>
    <scope>NUCLEOTIDE SEQUENCE [LARGE SCALE GENOMIC DNA]</scope>
    <source>
        <strain evidence="6">F_SG_1</strain>
        <tissue evidence="6">Salivary glands</tissue>
    </source>
</reference>
<dbReference type="GO" id="GO:0007015">
    <property type="term" value="P:actin filament organization"/>
    <property type="evidence" value="ECO:0007669"/>
    <property type="project" value="InterPro"/>
</dbReference>
<sequence>MAACDRAVVIRRSDQARKYHVCASRGDVRRTARRPAAVWCVRLSRCRRSQLQCGFARGKEEAEPRSQVSWSSGQNPSGYLPSQTCTMDKHPKVADEIQQELASFNAASLKHTETQEKVTLPSKEDVQQEKIHNSLLEGVEQFEKTSMKHAQTQEKVCLPKKEGSAMRAQLPARATP</sequence>
<evidence type="ECO:0000313" key="6">
    <source>
        <dbReference type="EMBL" id="KAK8775286.1"/>
    </source>
</evidence>
<dbReference type="CDD" id="cd22059">
    <property type="entry name" value="WH2_BetaT"/>
    <property type="match status" value="1"/>
</dbReference>
<accession>A0AAQ4EKJ7</accession>
<comment type="subcellular location">
    <subcellularLocation>
        <location evidence="1">Cytoplasm</location>
        <location evidence="1">Cytoskeleton</location>
    </subcellularLocation>
</comment>
<dbReference type="Pfam" id="PF01290">
    <property type="entry name" value="Thymosin"/>
    <property type="match status" value="2"/>
</dbReference>
<dbReference type="Proteomes" id="UP001321473">
    <property type="component" value="Unassembled WGS sequence"/>
</dbReference>
<organism evidence="6 7">
    <name type="scientific">Amblyomma americanum</name>
    <name type="common">Lone star tick</name>
    <dbReference type="NCBI Taxonomy" id="6943"/>
    <lineage>
        <taxon>Eukaryota</taxon>
        <taxon>Metazoa</taxon>
        <taxon>Ecdysozoa</taxon>
        <taxon>Arthropoda</taxon>
        <taxon>Chelicerata</taxon>
        <taxon>Arachnida</taxon>
        <taxon>Acari</taxon>
        <taxon>Parasitiformes</taxon>
        <taxon>Ixodida</taxon>
        <taxon>Ixodoidea</taxon>
        <taxon>Ixodidae</taxon>
        <taxon>Amblyomminae</taxon>
        <taxon>Amblyomma</taxon>
    </lineage>
</organism>
<evidence type="ECO:0000256" key="3">
    <source>
        <dbReference type="ARBA" id="ARBA00022490"/>
    </source>
</evidence>
<dbReference type="EMBL" id="JARKHS020014297">
    <property type="protein sequence ID" value="KAK8775286.1"/>
    <property type="molecule type" value="Genomic_DNA"/>
</dbReference>